<name>A0A0L0F387_9EUKA</name>
<dbReference type="EMBL" id="KQ249591">
    <property type="protein sequence ID" value="KNC71066.1"/>
    <property type="molecule type" value="Genomic_DNA"/>
</dbReference>
<dbReference type="Proteomes" id="UP000054560">
    <property type="component" value="Unassembled WGS sequence"/>
</dbReference>
<feature type="non-terminal residue" evidence="1">
    <location>
        <position position="1"/>
    </location>
</feature>
<organism evidence="1 2">
    <name type="scientific">Sphaeroforma arctica JP610</name>
    <dbReference type="NCBI Taxonomy" id="667725"/>
    <lineage>
        <taxon>Eukaryota</taxon>
        <taxon>Ichthyosporea</taxon>
        <taxon>Ichthyophonida</taxon>
        <taxon>Sphaeroforma</taxon>
    </lineage>
</organism>
<feature type="non-terminal residue" evidence="1">
    <location>
        <position position="84"/>
    </location>
</feature>
<dbReference type="GeneID" id="25916901"/>
<evidence type="ECO:0000313" key="2">
    <source>
        <dbReference type="Proteomes" id="UP000054560"/>
    </source>
</evidence>
<dbReference type="RefSeq" id="XP_014144968.1">
    <property type="nucleotide sequence ID" value="XM_014289493.1"/>
</dbReference>
<reference evidence="1 2" key="1">
    <citation type="submission" date="2011-02" db="EMBL/GenBank/DDBJ databases">
        <title>The Genome Sequence of Sphaeroforma arctica JP610.</title>
        <authorList>
            <consortium name="The Broad Institute Genome Sequencing Platform"/>
            <person name="Russ C."/>
            <person name="Cuomo C."/>
            <person name="Young S.K."/>
            <person name="Zeng Q."/>
            <person name="Gargeya S."/>
            <person name="Alvarado L."/>
            <person name="Berlin A."/>
            <person name="Chapman S.B."/>
            <person name="Chen Z."/>
            <person name="Freedman E."/>
            <person name="Gellesch M."/>
            <person name="Goldberg J."/>
            <person name="Griggs A."/>
            <person name="Gujja S."/>
            <person name="Heilman E."/>
            <person name="Heiman D."/>
            <person name="Howarth C."/>
            <person name="Mehta T."/>
            <person name="Neiman D."/>
            <person name="Pearson M."/>
            <person name="Roberts A."/>
            <person name="Saif S."/>
            <person name="Shea T."/>
            <person name="Shenoy N."/>
            <person name="Sisk P."/>
            <person name="Stolte C."/>
            <person name="Sykes S."/>
            <person name="White J."/>
            <person name="Yandava C."/>
            <person name="Burger G."/>
            <person name="Gray M.W."/>
            <person name="Holland P.W.H."/>
            <person name="King N."/>
            <person name="Lang F.B.F."/>
            <person name="Roger A.J."/>
            <person name="Ruiz-Trillo I."/>
            <person name="Haas B."/>
            <person name="Nusbaum C."/>
            <person name="Birren B."/>
        </authorList>
    </citation>
    <scope>NUCLEOTIDE SEQUENCE [LARGE SCALE GENOMIC DNA]</scope>
    <source>
        <strain evidence="1 2">JP610</strain>
    </source>
</reference>
<proteinExistence type="predicted"/>
<gene>
    <name evidence="1" type="ORF">SARC_16397</name>
</gene>
<sequence>VVAVHRDRVVVQLTGATMTWNDADSLLEDDAPVSEVVDSEITTRPMAGAAPSADEGFPSIRRMSRALTTSMSTFDFGASSVFPQ</sequence>
<accession>A0A0L0F387</accession>
<evidence type="ECO:0000313" key="1">
    <source>
        <dbReference type="EMBL" id="KNC71066.1"/>
    </source>
</evidence>
<dbReference type="AlphaFoldDB" id="A0A0L0F387"/>
<protein>
    <submittedName>
        <fullName evidence="1">Uncharacterized protein</fullName>
    </submittedName>
</protein>
<keyword evidence="2" id="KW-1185">Reference proteome</keyword>